<reference evidence="3" key="2">
    <citation type="submission" date="2016-11" db="UniProtKB">
        <authorList>
            <consortium name="WormBaseParasite"/>
        </authorList>
    </citation>
    <scope>IDENTIFICATION</scope>
</reference>
<proteinExistence type="predicted"/>
<feature type="region of interest" description="Disordered" evidence="1">
    <location>
        <begin position="1"/>
        <end position="35"/>
    </location>
</feature>
<protein>
    <submittedName>
        <fullName evidence="3">CDT1 domain-containing protein</fullName>
    </submittedName>
</protein>
<reference evidence="2" key="1">
    <citation type="submission" date="2012-04" db="EMBL/GenBank/DDBJ databases">
        <title>The Genome Sequence of Loa loa.</title>
        <authorList>
            <consortium name="The Broad Institute Genome Sequencing Platform"/>
            <consortium name="Broad Institute Genome Sequencing Center for Infectious Disease"/>
            <person name="Nutman T.B."/>
            <person name="Fink D.L."/>
            <person name="Russ C."/>
            <person name="Young S."/>
            <person name="Zeng Q."/>
            <person name="Gargeya S."/>
            <person name="Alvarado L."/>
            <person name="Berlin A."/>
            <person name="Chapman S.B."/>
            <person name="Chen Z."/>
            <person name="Freedman E."/>
            <person name="Gellesch M."/>
            <person name="Goldberg J."/>
            <person name="Griggs A."/>
            <person name="Gujja S."/>
            <person name="Heilman E.R."/>
            <person name="Heiman D."/>
            <person name="Howarth C."/>
            <person name="Mehta T."/>
            <person name="Neiman D."/>
            <person name="Pearson M."/>
            <person name="Roberts A."/>
            <person name="Saif S."/>
            <person name="Shea T."/>
            <person name="Shenoy N."/>
            <person name="Sisk P."/>
            <person name="Stolte C."/>
            <person name="Sykes S."/>
            <person name="White J."/>
            <person name="Yandava C."/>
            <person name="Haas B."/>
            <person name="Henn M.R."/>
            <person name="Nusbaum C."/>
            <person name="Birren B."/>
        </authorList>
    </citation>
    <scope>NUCLEOTIDE SEQUENCE [LARGE SCALE GENOMIC DNA]</scope>
</reference>
<dbReference type="AlphaFoldDB" id="A0A1I7VKY4"/>
<organism evidence="2 3">
    <name type="scientific">Loa loa</name>
    <name type="common">Eye worm</name>
    <name type="synonym">Filaria loa</name>
    <dbReference type="NCBI Taxonomy" id="7209"/>
    <lineage>
        <taxon>Eukaryota</taxon>
        <taxon>Metazoa</taxon>
        <taxon>Ecdysozoa</taxon>
        <taxon>Nematoda</taxon>
        <taxon>Chromadorea</taxon>
        <taxon>Rhabditida</taxon>
        <taxon>Spirurina</taxon>
        <taxon>Spiruromorpha</taxon>
        <taxon>Filarioidea</taxon>
        <taxon>Onchocercidae</taxon>
        <taxon>Loa</taxon>
    </lineage>
</organism>
<evidence type="ECO:0000313" key="2">
    <source>
        <dbReference type="Proteomes" id="UP000095285"/>
    </source>
</evidence>
<sequence length="213" mass="24301">MAQPRFPDQRASSDAVEQRQKDKGIYLPPKTPVFDNEQEICSPSTPHSAILSHKKDHLSPCMQQTQVTRKDSTRSESSAWIHTSRSKAPYSVQIAKRFSLIKPQHITQQQMKSELDIIPIVTKTLKVMQQMRSGKAIRIDGISSEIRKHGSQALHAKFYELIPRYWEKSKLLPDLHDAIIIVPCKNKGVKSDYQITVTSSCSLLLAKFLQEFF</sequence>
<name>A0A1I7VKY4_LOALO</name>
<accession>A0A1I7VKY4</accession>
<dbReference type="Proteomes" id="UP000095285">
    <property type="component" value="Unassembled WGS sequence"/>
</dbReference>
<keyword evidence="2" id="KW-1185">Reference proteome</keyword>
<evidence type="ECO:0000256" key="1">
    <source>
        <dbReference type="SAM" id="MobiDB-lite"/>
    </source>
</evidence>
<evidence type="ECO:0000313" key="3">
    <source>
        <dbReference type="WBParaSite" id="EN70_3714"/>
    </source>
</evidence>
<dbReference type="WBParaSite" id="EN70_3714">
    <property type="protein sequence ID" value="EN70_3714"/>
    <property type="gene ID" value="EN70_3714"/>
</dbReference>